<dbReference type="InterPro" id="IPR018121">
    <property type="entry name" value="7-in-absentia-prot_TRAF-dom"/>
</dbReference>
<comment type="similarity">
    <text evidence="1">Belongs to the SINA (Seven in absentia) family.</text>
</comment>
<organism evidence="6 7">
    <name type="scientific">Brassica napus</name>
    <name type="common">Rape</name>
    <dbReference type="NCBI Taxonomy" id="3708"/>
    <lineage>
        <taxon>Eukaryota</taxon>
        <taxon>Viridiplantae</taxon>
        <taxon>Streptophyta</taxon>
        <taxon>Embryophyta</taxon>
        <taxon>Tracheophyta</taxon>
        <taxon>Spermatophyta</taxon>
        <taxon>Magnoliopsida</taxon>
        <taxon>eudicotyledons</taxon>
        <taxon>Gunneridae</taxon>
        <taxon>Pentapetalae</taxon>
        <taxon>rosids</taxon>
        <taxon>malvids</taxon>
        <taxon>Brassicales</taxon>
        <taxon>Brassicaceae</taxon>
        <taxon>Brassiceae</taxon>
        <taxon>Brassica</taxon>
    </lineage>
</organism>
<evidence type="ECO:0000313" key="6">
    <source>
        <dbReference type="EMBL" id="KAH0849015.1"/>
    </source>
</evidence>
<dbReference type="EMBL" id="JAGKQM010002682">
    <property type="protein sequence ID" value="KAH0849015.1"/>
    <property type="molecule type" value="Genomic_DNA"/>
</dbReference>
<proteinExistence type="inferred from homology"/>
<keyword evidence="2" id="KW-0479">Metal-binding</keyword>
<keyword evidence="3" id="KW-0863">Zinc-finger</keyword>
<comment type="caution">
    <text evidence="6">The sequence shown here is derived from an EMBL/GenBank/DDBJ whole genome shotgun (WGS) entry which is preliminary data.</text>
</comment>
<dbReference type="Gene3D" id="2.60.210.10">
    <property type="entry name" value="Apoptosis, Tumor Necrosis Factor Receptor Associated Protein 2, Chain A"/>
    <property type="match status" value="2"/>
</dbReference>
<evidence type="ECO:0000313" key="7">
    <source>
        <dbReference type="Proteomes" id="UP000824890"/>
    </source>
</evidence>
<evidence type="ECO:0000256" key="1">
    <source>
        <dbReference type="ARBA" id="ARBA00009119"/>
    </source>
</evidence>
<keyword evidence="4" id="KW-0862">Zinc</keyword>
<dbReference type="SUPFAM" id="SSF49599">
    <property type="entry name" value="TRAF domain-like"/>
    <property type="match status" value="1"/>
</dbReference>
<dbReference type="InterPro" id="IPR008974">
    <property type="entry name" value="TRAF-like"/>
</dbReference>
<dbReference type="Pfam" id="PF03145">
    <property type="entry name" value="Sina_TRAF"/>
    <property type="match status" value="2"/>
</dbReference>
<evidence type="ECO:0000256" key="2">
    <source>
        <dbReference type="ARBA" id="ARBA00022723"/>
    </source>
</evidence>
<feature type="domain" description="Seven-in-absentia protein TRAF-like" evidence="5">
    <location>
        <begin position="58"/>
        <end position="97"/>
    </location>
</feature>
<protein>
    <recommendedName>
        <fullName evidence="5">Seven-in-absentia protein TRAF-like domain-containing protein</fullName>
    </recommendedName>
</protein>
<feature type="domain" description="Seven-in-absentia protein TRAF-like" evidence="5">
    <location>
        <begin position="13"/>
        <end position="53"/>
    </location>
</feature>
<reference evidence="6 7" key="1">
    <citation type="submission" date="2021-05" db="EMBL/GenBank/DDBJ databases">
        <title>Genome Assembly of Synthetic Allotetraploid Brassica napus Reveals Homoeologous Exchanges between Subgenomes.</title>
        <authorList>
            <person name="Davis J.T."/>
        </authorList>
    </citation>
    <scope>NUCLEOTIDE SEQUENCE [LARGE SCALE GENOMIC DNA]</scope>
    <source>
        <strain evidence="7">cv. Da-Ae</strain>
        <tissue evidence="6">Seedling</tissue>
    </source>
</reference>
<gene>
    <name evidence="6" type="ORF">HID58_090455</name>
</gene>
<dbReference type="Proteomes" id="UP000824890">
    <property type="component" value="Unassembled WGS sequence"/>
</dbReference>
<evidence type="ECO:0000259" key="5">
    <source>
        <dbReference type="Pfam" id="PF03145"/>
    </source>
</evidence>
<accession>A0ABQ7X1N6</accession>
<evidence type="ECO:0000256" key="4">
    <source>
        <dbReference type="ARBA" id="ARBA00022833"/>
    </source>
</evidence>
<name>A0ABQ7X1N6_BRANA</name>
<keyword evidence="7" id="KW-1185">Reference proteome</keyword>
<evidence type="ECO:0000256" key="3">
    <source>
        <dbReference type="ARBA" id="ARBA00022771"/>
    </source>
</evidence>
<sequence>MENLNMHIAKTSMAPVYMAKKFSYSLEVGAHSCKLTWQGIPRSIRDGHRKVRHTWRDENEAKKFSYSLEVGAHSCKLTWQGIPRSIRDGHRKVRHSQYRREE</sequence>